<dbReference type="InterPro" id="IPR046348">
    <property type="entry name" value="SIS_dom_sf"/>
</dbReference>
<keyword evidence="4 7" id="KW-0324">Glycolysis</keyword>
<dbReference type="CDD" id="cd05016">
    <property type="entry name" value="SIS_PGI_2"/>
    <property type="match status" value="1"/>
</dbReference>
<comment type="function">
    <text evidence="7">Catalyzes the reversible isomerization of glucose-6-phosphate to fructose-6-phosphate.</text>
</comment>
<dbReference type="EC" id="5.3.1.9" evidence="7"/>
<reference evidence="9 10" key="1">
    <citation type="submission" date="2019-08" db="EMBL/GenBank/DDBJ databases">
        <title>Hyperibacter terrae gen. nov., sp. nov. and Hyperibacter viscosus sp. nov., two new members in the family Rhodospirillaceae isolated from the rhizosphere of Hypericum perforatum.</title>
        <authorList>
            <person name="Noviana Z."/>
        </authorList>
    </citation>
    <scope>NUCLEOTIDE SEQUENCE [LARGE SCALE GENOMIC DNA]</scope>
    <source>
        <strain evidence="9 10">R5913</strain>
    </source>
</reference>
<feature type="active site" evidence="7">
    <location>
        <position position="384"/>
    </location>
</feature>
<dbReference type="OrthoDB" id="140919at2"/>
<dbReference type="CDD" id="cd05015">
    <property type="entry name" value="SIS_PGI_1"/>
    <property type="match status" value="1"/>
</dbReference>
<dbReference type="UniPathway" id="UPA00138"/>
<keyword evidence="7" id="KW-0963">Cytoplasm</keyword>
<dbReference type="GO" id="GO:0051156">
    <property type="term" value="P:glucose 6-phosphate metabolic process"/>
    <property type="evidence" value="ECO:0007669"/>
    <property type="project" value="TreeGrafter"/>
</dbReference>
<dbReference type="Gene3D" id="1.10.1390.10">
    <property type="match status" value="1"/>
</dbReference>
<dbReference type="Pfam" id="PF00342">
    <property type="entry name" value="PGI"/>
    <property type="match status" value="1"/>
</dbReference>
<feature type="active site" description="Proton donor" evidence="7">
    <location>
        <position position="353"/>
    </location>
</feature>
<keyword evidence="10" id="KW-1185">Reference proteome</keyword>
<dbReference type="InterPro" id="IPR001672">
    <property type="entry name" value="G6P_Isomerase"/>
</dbReference>
<evidence type="ECO:0000256" key="4">
    <source>
        <dbReference type="ARBA" id="ARBA00023152"/>
    </source>
</evidence>
<dbReference type="PRINTS" id="PR00662">
    <property type="entry name" value="G6PISOMERASE"/>
</dbReference>
<protein>
    <recommendedName>
        <fullName evidence="7">Glucose-6-phosphate isomerase</fullName>
        <shortName evidence="7">GPI</shortName>
        <ecNumber evidence="7">5.3.1.9</ecNumber>
    </recommendedName>
    <alternativeName>
        <fullName evidence="7">Phosphoglucose isomerase</fullName>
        <shortName evidence="7">PGI</shortName>
    </alternativeName>
    <alternativeName>
        <fullName evidence="7">Phosphohexose isomerase</fullName>
        <shortName evidence="7">PHI</shortName>
    </alternativeName>
</protein>
<comment type="similarity">
    <text evidence="2 7 8">Belongs to the GPI family.</text>
</comment>
<sequence>MAPSPLSPAWQALQTHAKTLTRIRLTDLFEQDGSRAERFALEQDDLFLDFSKNRITNKTLDLLKALAEEAQLARWKERLFAGEPVNGSEGRAAFHMALRADPAQPMRIGDTDVMPEVAAQLARMEEFSEALRNGRWTGFDGRPITDLVSIGIGGSYLGPALAVEALAGPKPTGPRVHFLANPDGGALTRLLETLEPATTLFLVVSKSFSTAETRLNAEAAREWFLARGGKREDLPKHFRAVSTNRPAIAEFGLDPEAAFAIWDWVGGRYSLWSAVGLPIAVAHGFPVFRELLAGARAMDRHFLNAPVERNMPTLLALLSLWYGGCLGTETHAIIAYDSALALLPGYLQQLVMESNGKGVTREGKPVLLPTAPVVWGGVGTEVQHAFLQAFHQGPRLLPVDLIGVAEDRHGKPAHHEMLLSNLIGQAEALMSGSPQADPQRACPGNRPSNVIMMRRLDARALGQLLALYEHKTFVEGVVWAIDSFDQWGVELGKKLASRIEAELRYADTLDHHDASTAALIRRMRNGRG</sequence>
<dbReference type="InterPro" id="IPR023096">
    <property type="entry name" value="G6P_Isomerase_C"/>
</dbReference>
<evidence type="ECO:0000256" key="2">
    <source>
        <dbReference type="ARBA" id="ARBA00006604"/>
    </source>
</evidence>
<feature type="active site" evidence="7">
    <location>
        <position position="493"/>
    </location>
</feature>
<dbReference type="Gene3D" id="3.40.50.10490">
    <property type="entry name" value="Glucose-6-phosphate isomerase like protein, domain 1"/>
    <property type="match status" value="2"/>
</dbReference>
<evidence type="ECO:0000313" key="10">
    <source>
        <dbReference type="Proteomes" id="UP000326202"/>
    </source>
</evidence>
<dbReference type="SUPFAM" id="SSF53697">
    <property type="entry name" value="SIS domain"/>
    <property type="match status" value="1"/>
</dbReference>
<accession>A0A5J6MF02</accession>
<organism evidence="9 10">
    <name type="scientific">Hypericibacter terrae</name>
    <dbReference type="NCBI Taxonomy" id="2602015"/>
    <lineage>
        <taxon>Bacteria</taxon>
        <taxon>Pseudomonadati</taxon>
        <taxon>Pseudomonadota</taxon>
        <taxon>Alphaproteobacteria</taxon>
        <taxon>Rhodospirillales</taxon>
        <taxon>Dongiaceae</taxon>
        <taxon>Hypericibacter</taxon>
    </lineage>
</organism>
<gene>
    <name evidence="7 9" type="primary">pgi</name>
    <name evidence="9" type="ORF">FRZ44_12490</name>
</gene>
<comment type="pathway">
    <text evidence="1 7 8">Carbohydrate degradation; glycolysis; D-glyceraldehyde 3-phosphate and glycerone phosphate from D-glucose: step 2/4.</text>
</comment>
<dbReference type="PROSITE" id="PS00174">
    <property type="entry name" value="P_GLUCOSE_ISOMERASE_2"/>
    <property type="match status" value="1"/>
</dbReference>
<keyword evidence="3 7" id="KW-0312">Gluconeogenesis</keyword>
<dbReference type="GO" id="GO:0048029">
    <property type="term" value="F:monosaccharide binding"/>
    <property type="evidence" value="ECO:0007669"/>
    <property type="project" value="TreeGrafter"/>
</dbReference>
<dbReference type="InterPro" id="IPR018189">
    <property type="entry name" value="Phosphoglucose_isomerase_CS"/>
</dbReference>
<evidence type="ECO:0000256" key="7">
    <source>
        <dbReference type="HAMAP-Rule" id="MF_00473"/>
    </source>
</evidence>
<dbReference type="PANTHER" id="PTHR11469:SF1">
    <property type="entry name" value="GLUCOSE-6-PHOSPHATE ISOMERASE"/>
    <property type="match status" value="1"/>
</dbReference>
<comment type="catalytic activity">
    <reaction evidence="6 7 8">
        <text>alpha-D-glucose 6-phosphate = beta-D-fructose 6-phosphate</text>
        <dbReference type="Rhea" id="RHEA:11816"/>
        <dbReference type="ChEBI" id="CHEBI:57634"/>
        <dbReference type="ChEBI" id="CHEBI:58225"/>
        <dbReference type="EC" id="5.3.1.9"/>
    </reaction>
</comment>
<evidence type="ECO:0000256" key="3">
    <source>
        <dbReference type="ARBA" id="ARBA00022432"/>
    </source>
</evidence>
<dbReference type="GO" id="GO:0006096">
    <property type="term" value="P:glycolytic process"/>
    <property type="evidence" value="ECO:0007669"/>
    <property type="project" value="UniProtKB-UniRule"/>
</dbReference>
<dbReference type="GO" id="GO:0004347">
    <property type="term" value="F:glucose-6-phosphate isomerase activity"/>
    <property type="evidence" value="ECO:0007669"/>
    <property type="project" value="UniProtKB-UniRule"/>
</dbReference>
<evidence type="ECO:0000256" key="6">
    <source>
        <dbReference type="ARBA" id="ARBA00029321"/>
    </source>
</evidence>
<comment type="subcellular location">
    <subcellularLocation>
        <location evidence="7">Cytoplasm</location>
    </subcellularLocation>
</comment>
<dbReference type="PROSITE" id="PS51463">
    <property type="entry name" value="P_GLUCOSE_ISOMERASE_3"/>
    <property type="match status" value="1"/>
</dbReference>
<dbReference type="GO" id="GO:0006094">
    <property type="term" value="P:gluconeogenesis"/>
    <property type="evidence" value="ECO:0007669"/>
    <property type="project" value="UniProtKB-UniRule"/>
</dbReference>
<dbReference type="GO" id="GO:0097367">
    <property type="term" value="F:carbohydrate derivative binding"/>
    <property type="evidence" value="ECO:0007669"/>
    <property type="project" value="InterPro"/>
</dbReference>
<keyword evidence="5 7" id="KW-0413">Isomerase</keyword>
<evidence type="ECO:0000256" key="1">
    <source>
        <dbReference type="ARBA" id="ARBA00004926"/>
    </source>
</evidence>
<evidence type="ECO:0000256" key="8">
    <source>
        <dbReference type="RuleBase" id="RU000612"/>
    </source>
</evidence>
<evidence type="ECO:0000313" key="9">
    <source>
        <dbReference type="EMBL" id="QEX15959.1"/>
    </source>
</evidence>
<dbReference type="PROSITE" id="PS00765">
    <property type="entry name" value="P_GLUCOSE_ISOMERASE_1"/>
    <property type="match status" value="1"/>
</dbReference>
<dbReference type="InterPro" id="IPR035482">
    <property type="entry name" value="SIS_PGI_2"/>
</dbReference>
<dbReference type="EMBL" id="CP042906">
    <property type="protein sequence ID" value="QEX15959.1"/>
    <property type="molecule type" value="Genomic_DNA"/>
</dbReference>
<evidence type="ECO:0000256" key="5">
    <source>
        <dbReference type="ARBA" id="ARBA00023235"/>
    </source>
</evidence>
<dbReference type="PANTHER" id="PTHR11469">
    <property type="entry name" value="GLUCOSE-6-PHOSPHATE ISOMERASE"/>
    <property type="match status" value="1"/>
</dbReference>
<dbReference type="KEGG" id="htq:FRZ44_12490"/>
<dbReference type="InterPro" id="IPR035476">
    <property type="entry name" value="SIS_PGI_1"/>
</dbReference>
<dbReference type="RefSeq" id="WP_151176369.1">
    <property type="nucleotide sequence ID" value="NZ_CP042906.1"/>
</dbReference>
<dbReference type="HAMAP" id="MF_00473">
    <property type="entry name" value="G6P_isomerase"/>
    <property type="match status" value="1"/>
</dbReference>
<dbReference type="AlphaFoldDB" id="A0A5J6MF02"/>
<comment type="pathway">
    <text evidence="7">Carbohydrate biosynthesis; gluconeogenesis.</text>
</comment>
<proteinExistence type="inferred from homology"/>
<dbReference type="GO" id="GO:0005829">
    <property type="term" value="C:cytosol"/>
    <property type="evidence" value="ECO:0007669"/>
    <property type="project" value="TreeGrafter"/>
</dbReference>
<dbReference type="UniPathway" id="UPA00109">
    <property type="reaction ID" value="UER00181"/>
</dbReference>
<dbReference type="NCBIfam" id="NF001211">
    <property type="entry name" value="PRK00179.1"/>
    <property type="match status" value="1"/>
</dbReference>
<dbReference type="Proteomes" id="UP000326202">
    <property type="component" value="Chromosome"/>
</dbReference>
<name>A0A5J6MF02_9PROT</name>